<reference evidence="4 5" key="1">
    <citation type="journal article" date="2016" name="Nat. Commun.">
        <title>Thousands of microbial genomes shed light on interconnected biogeochemical processes in an aquifer system.</title>
        <authorList>
            <person name="Anantharaman K."/>
            <person name="Brown C.T."/>
            <person name="Hug L.A."/>
            <person name="Sharon I."/>
            <person name="Castelle C.J."/>
            <person name="Probst A.J."/>
            <person name="Thomas B.C."/>
            <person name="Singh A."/>
            <person name="Wilkins M.J."/>
            <person name="Karaoz U."/>
            <person name="Brodie E.L."/>
            <person name="Williams K.H."/>
            <person name="Hubbard S.S."/>
            <person name="Banfield J.F."/>
        </authorList>
    </citation>
    <scope>NUCLEOTIDE SEQUENCE [LARGE SCALE GENOMIC DNA]</scope>
    <source>
        <strain evidence="5">RBG_16_55_9</strain>
    </source>
</reference>
<dbReference type="InterPro" id="IPR003869">
    <property type="entry name" value="Polysac_CapD-like"/>
</dbReference>
<evidence type="ECO:0000313" key="4">
    <source>
        <dbReference type="EMBL" id="OGF53114.1"/>
    </source>
</evidence>
<dbReference type="AlphaFoldDB" id="A0A1F5UPM3"/>
<sequence length="594" mass="66498">MMRAFTLEGIRNSKRVVLLLLADALLISLALYGAFLLRFDGQIPPPWANTWLSYLWIALGVKIPIFYAFRLYRMSWAHVSFRELLSVFLAVGLSSSLLGTIFFLLRGEQILWTFPRSILILDYVLTLFLIGGLRSGKRIQLGLSSRFSSKGRRVLLVGAGNAGDQILRAMLRETRSLYLPIGFADDDPTKQGIALHGVRVLGKRSEIPQIVKMYGVEELIISMPAASSRVIRETVELGRQARLTQIKILPGLHQLVSGQLGLSDIREVQPEDLLGREPVHMEVHEIQSYLKDKVVLVTGASGSIGTELCRQIAKFSPSKLLALDQDETGQFYLEQELREKLPSLEFQTIIADIRDQTKIEQVFQQYRPQVVFHAAAYKHVPLMEIYPDEAVKNNIFGTLTMSETALKWRAEKFVLISTDKAVNPTSVMGATKRAAEMMVQVLHRRGGTKFTAVRFGNVLGSRGSVIPIFRQQIKRGGPVTVTHEDMQRYVMVASEAVALVLQAGSMSQGGEVFVLDMGDPIKIVDLARELIRLSGYEPDKDIPIVFTGQRPGEKFFEELLTAEEGTVATHHRQIFVARMGEAPEEARLRQQLGK</sequence>
<dbReference type="STRING" id="1817864.A2Z21_06900"/>
<evidence type="ECO:0000313" key="5">
    <source>
        <dbReference type="Proteomes" id="UP000179157"/>
    </source>
</evidence>
<comment type="caution">
    <text evidence="4">The sequence shown here is derived from an EMBL/GenBank/DDBJ whole genome shotgun (WGS) entry which is preliminary data.</text>
</comment>
<gene>
    <name evidence="4" type="ORF">A2Z21_06900</name>
</gene>
<dbReference type="SUPFAM" id="SSF51735">
    <property type="entry name" value="NAD(P)-binding Rossmann-fold domains"/>
    <property type="match status" value="1"/>
</dbReference>
<feature type="transmembrane region" description="Helical" evidence="2">
    <location>
        <begin position="84"/>
        <end position="105"/>
    </location>
</feature>
<dbReference type="SUPFAM" id="SSF53335">
    <property type="entry name" value="S-adenosyl-L-methionine-dependent methyltransferases"/>
    <property type="match status" value="1"/>
</dbReference>
<keyword evidence="2" id="KW-1133">Transmembrane helix</keyword>
<evidence type="ECO:0000256" key="1">
    <source>
        <dbReference type="ARBA" id="ARBA00007430"/>
    </source>
</evidence>
<dbReference type="Gene3D" id="3.40.50.720">
    <property type="entry name" value="NAD(P)-binding Rossmann-like Domain"/>
    <property type="match status" value="2"/>
</dbReference>
<dbReference type="InterPro" id="IPR051203">
    <property type="entry name" value="Polysaccharide_Synthase-Rel"/>
</dbReference>
<keyword evidence="2" id="KW-0472">Membrane</keyword>
<name>A0A1F5UPM3_FRAXR</name>
<feature type="transmembrane region" description="Helical" evidence="2">
    <location>
        <begin position="51"/>
        <end position="72"/>
    </location>
</feature>
<accession>A0A1F5UPM3</accession>
<dbReference type="Pfam" id="PF13727">
    <property type="entry name" value="CoA_binding_3"/>
    <property type="match status" value="1"/>
</dbReference>
<protein>
    <recommendedName>
        <fullName evidence="3">Polysaccharide biosynthesis protein CapD-like domain-containing protein</fullName>
    </recommendedName>
</protein>
<evidence type="ECO:0000256" key="2">
    <source>
        <dbReference type="SAM" id="Phobius"/>
    </source>
</evidence>
<comment type="similarity">
    <text evidence="1">Belongs to the polysaccharide synthase family.</text>
</comment>
<dbReference type="CDD" id="cd05237">
    <property type="entry name" value="UDP_invert_4-6DH_SDR_e"/>
    <property type="match status" value="1"/>
</dbReference>
<evidence type="ECO:0000259" key="3">
    <source>
        <dbReference type="Pfam" id="PF02719"/>
    </source>
</evidence>
<organism evidence="4 5">
    <name type="scientific">Fraserbacteria sp. (strain RBG_16_55_9)</name>
    <dbReference type="NCBI Taxonomy" id="1817864"/>
    <lineage>
        <taxon>Bacteria</taxon>
        <taxon>Candidatus Fraseribacteriota</taxon>
    </lineage>
</organism>
<dbReference type="InterPro" id="IPR029063">
    <property type="entry name" value="SAM-dependent_MTases_sf"/>
</dbReference>
<feature type="non-terminal residue" evidence="4">
    <location>
        <position position="594"/>
    </location>
</feature>
<dbReference type="InterPro" id="IPR036291">
    <property type="entry name" value="NAD(P)-bd_dom_sf"/>
</dbReference>
<proteinExistence type="inferred from homology"/>
<dbReference type="PANTHER" id="PTHR43318:SF1">
    <property type="entry name" value="POLYSACCHARIDE BIOSYNTHESIS PROTEIN EPSC-RELATED"/>
    <property type="match status" value="1"/>
</dbReference>
<dbReference type="PANTHER" id="PTHR43318">
    <property type="entry name" value="UDP-N-ACETYLGLUCOSAMINE 4,6-DEHYDRATASE"/>
    <property type="match status" value="1"/>
</dbReference>
<dbReference type="Proteomes" id="UP000179157">
    <property type="component" value="Unassembled WGS sequence"/>
</dbReference>
<dbReference type="EMBL" id="MFGX01000117">
    <property type="protein sequence ID" value="OGF53114.1"/>
    <property type="molecule type" value="Genomic_DNA"/>
</dbReference>
<feature type="transmembrane region" description="Helical" evidence="2">
    <location>
        <begin position="16"/>
        <end position="39"/>
    </location>
</feature>
<feature type="domain" description="Polysaccharide biosynthesis protein CapD-like" evidence="3">
    <location>
        <begin position="295"/>
        <end position="577"/>
    </location>
</feature>
<keyword evidence="2" id="KW-0812">Transmembrane</keyword>
<dbReference type="Pfam" id="PF02719">
    <property type="entry name" value="Polysacc_synt_2"/>
    <property type="match status" value="1"/>
</dbReference>